<dbReference type="GO" id="GO:0016787">
    <property type="term" value="F:hydrolase activity"/>
    <property type="evidence" value="ECO:0007669"/>
    <property type="project" value="UniProtKB-KW"/>
</dbReference>
<accession>A0A2J8I8I5</accession>
<dbReference type="SUPFAM" id="SSF56784">
    <property type="entry name" value="HAD-like"/>
    <property type="match status" value="1"/>
</dbReference>
<dbReference type="InterPro" id="IPR006439">
    <property type="entry name" value="HAD-SF_hydro_IA"/>
</dbReference>
<reference evidence="2 3" key="1">
    <citation type="submission" date="2018-01" db="EMBL/GenBank/DDBJ databases">
        <title>Draft genome sequences of six Vibrio diazotrophicus strains isolated from deep-sea sediments of the Baltic Sea.</title>
        <authorList>
            <person name="Castillo D."/>
            <person name="Vandieken V."/>
            <person name="Chiang O."/>
            <person name="Middelboe M."/>
        </authorList>
    </citation>
    <scope>NUCLEOTIDE SEQUENCE [LARGE SCALE GENOMIC DNA]</scope>
    <source>
        <strain evidence="2 3">60.27F</strain>
    </source>
</reference>
<proteinExistence type="predicted"/>
<name>A0A2J8I8I5_VIBDI</name>
<gene>
    <name evidence="2" type="ORF">C1N32_01855</name>
</gene>
<dbReference type="NCBIfam" id="TIGR01549">
    <property type="entry name" value="HAD-SF-IA-v1"/>
    <property type="match status" value="1"/>
</dbReference>
<dbReference type="Gene3D" id="3.40.50.1000">
    <property type="entry name" value="HAD superfamily/HAD-like"/>
    <property type="match status" value="1"/>
</dbReference>
<evidence type="ECO:0000313" key="2">
    <source>
        <dbReference type="EMBL" id="PNI06774.1"/>
    </source>
</evidence>
<dbReference type="OrthoDB" id="6196267at2"/>
<dbReference type="InterPro" id="IPR051540">
    <property type="entry name" value="S-2-haloacid_dehalogenase"/>
</dbReference>
<evidence type="ECO:0000313" key="3">
    <source>
        <dbReference type="Proteomes" id="UP000236449"/>
    </source>
</evidence>
<dbReference type="AlphaFoldDB" id="A0A2J8I8I5"/>
<protein>
    <submittedName>
        <fullName evidence="2">Hydrolase</fullName>
    </submittedName>
</protein>
<dbReference type="PANTHER" id="PTHR43316">
    <property type="entry name" value="HYDROLASE, HALOACID DELAHOGENASE-RELATED"/>
    <property type="match status" value="1"/>
</dbReference>
<evidence type="ECO:0000256" key="1">
    <source>
        <dbReference type="ARBA" id="ARBA00022801"/>
    </source>
</evidence>
<dbReference type="Proteomes" id="UP000236449">
    <property type="component" value="Unassembled WGS sequence"/>
</dbReference>
<dbReference type="EMBL" id="POSK01000001">
    <property type="protein sequence ID" value="PNI06774.1"/>
    <property type="molecule type" value="Genomic_DNA"/>
</dbReference>
<sequence length="155" mass="17160">MSSIYLFDWGDTLMVDYVDVPGKMCDWPIVKAVDGALETLEILSRKHEIYVATNAADSREQDIKAAFQRVGLATFITGYFCFENIGLNKQDPNFYIRIANKLGVPPESITMVGDNEVNDVATAVKAGLNAVWLSHSGVKHSSYKTITSLTELTHI</sequence>
<dbReference type="PANTHER" id="PTHR43316:SF3">
    <property type="entry name" value="HALOACID DEHALOGENASE, TYPE II (AFU_ORTHOLOGUE AFUA_2G07750)-RELATED"/>
    <property type="match status" value="1"/>
</dbReference>
<dbReference type="RefSeq" id="WP_102965228.1">
    <property type="nucleotide sequence ID" value="NZ_POSK01000001.1"/>
</dbReference>
<keyword evidence="1 2" id="KW-0378">Hydrolase</keyword>
<dbReference type="InterPro" id="IPR023214">
    <property type="entry name" value="HAD_sf"/>
</dbReference>
<dbReference type="InterPro" id="IPR036412">
    <property type="entry name" value="HAD-like_sf"/>
</dbReference>
<organism evidence="2 3">
    <name type="scientific">Vibrio diazotrophicus</name>
    <dbReference type="NCBI Taxonomy" id="685"/>
    <lineage>
        <taxon>Bacteria</taxon>
        <taxon>Pseudomonadati</taxon>
        <taxon>Pseudomonadota</taxon>
        <taxon>Gammaproteobacteria</taxon>
        <taxon>Vibrionales</taxon>
        <taxon>Vibrionaceae</taxon>
        <taxon>Vibrio</taxon>
    </lineage>
</organism>
<dbReference type="Pfam" id="PF00702">
    <property type="entry name" value="Hydrolase"/>
    <property type="match status" value="1"/>
</dbReference>
<comment type="caution">
    <text evidence="2">The sequence shown here is derived from an EMBL/GenBank/DDBJ whole genome shotgun (WGS) entry which is preliminary data.</text>
</comment>